<feature type="transmembrane region" description="Helical" evidence="1">
    <location>
        <begin position="30"/>
        <end position="48"/>
    </location>
</feature>
<proteinExistence type="predicted"/>
<feature type="transmembrane region" description="Helical" evidence="1">
    <location>
        <begin position="6"/>
        <end position="23"/>
    </location>
</feature>
<evidence type="ECO:0000313" key="2">
    <source>
        <dbReference type="EMBL" id="OGZ12721.1"/>
    </source>
</evidence>
<dbReference type="EMBL" id="MHLO01000016">
    <property type="protein sequence ID" value="OGZ12721.1"/>
    <property type="molecule type" value="Genomic_DNA"/>
</dbReference>
<evidence type="ECO:0000256" key="1">
    <source>
        <dbReference type="SAM" id="Phobius"/>
    </source>
</evidence>
<keyword evidence="1" id="KW-0472">Membrane</keyword>
<organism evidence="2 3">
    <name type="scientific">Candidatus Lloydbacteria bacterium RIFCSPHIGHO2_02_FULL_54_17</name>
    <dbReference type="NCBI Taxonomy" id="1798664"/>
    <lineage>
        <taxon>Bacteria</taxon>
        <taxon>Candidatus Lloydiibacteriota</taxon>
    </lineage>
</organism>
<keyword evidence="1" id="KW-0812">Transmembrane</keyword>
<protein>
    <submittedName>
        <fullName evidence="2">Uncharacterized protein</fullName>
    </submittedName>
</protein>
<keyword evidence="1" id="KW-1133">Transmembrane helix</keyword>
<dbReference type="Proteomes" id="UP000178636">
    <property type="component" value="Unassembled WGS sequence"/>
</dbReference>
<reference evidence="2 3" key="1">
    <citation type="journal article" date="2016" name="Nat. Commun.">
        <title>Thousands of microbial genomes shed light on interconnected biogeochemical processes in an aquifer system.</title>
        <authorList>
            <person name="Anantharaman K."/>
            <person name="Brown C.T."/>
            <person name="Hug L.A."/>
            <person name="Sharon I."/>
            <person name="Castelle C.J."/>
            <person name="Probst A.J."/>
            <person name="Thomas B.C."/>
            <person name="Singh A."/>
            <person name="Wilkins M.J."/>
            <person name="Karaoz U."/>
            <person name="Brodie E.L."/>
            <person name="Williams K.H."/>
            <person name="Hubbard S.S."/>
            <person name="Banfield J.F."/>
        </authorList>
    </citation>
    <scope>NUCLEOTIDE SEQUENCE [LARGE SCALE GENOMIC DNA]</scope>
</reference>
<gene>
    <name evidence="2" type="ORF">A3C93_06475</name>
</gene>
<sequence length="69" mass="7622">MEKSPFVMVALMAIAAMFFAFVAKTMGNSDGAQFCAALSLLFFLYYAAMRVACDLLPARYIRGKRLGRS</sequence>
<name>A0A1G2DID1_9BACT</name>
<evidence type="ECO:0000313" key="3">
    <source>
        <dbReference type="Proteomes" id="UP000178636"/>
    </source>
</evidence>
<accession>A0A1G2DID1</accession>
<comment type="caution">
    <text evidence="2">The sequence shown here is derived from an EMBL/GenBank/DDBJ whole genome shotgun (WGS) entry which is preliminary data.</text>
</comment>
<dbReference type="AlphaFoldDB" id="A0A1G2DID1"/>